<dbReference type="OrthoDB" id="338622at2759"/>
<dbReference type="RefSeq" id="XP_028530088.1">
    <property type="nucleotide sequence ID" value="XM_028673658.1"/>
</dbReference>
<dbReference type="InterPro" id="IPR036249">
    <property type="entry name" value="Thioredoxin-like_sf"/>
</dbReference>
<dbReference type="GeneID" id="39733398"/>
<keyword evidence="5" id="KW-0676">Redox-active center</keyword>
<keyword evidence="4" id="KW-1015">Disulfide bond</keyword>
<dbReference type="InterPro" id="IPR000866">
    <property type="entry name" value="AhpC/TSA"/>
</dbReference>
<dbReference type="VEuPathDB" id="PlasmoDB:PGAL8A_00486500"/>
<feature type="compositionally biased region" description="Basic and acidic residues" evidence="6">
    <location>
        <begin position="321"/>
        <end position="349"/>
    </location>
</feature>
<feature type="compositionally biased region" description="Low complexity" evidence="6">
    <location>
        <begin position="196"/>
        <end position="205"/>
    </location>
</feature>
<dbReference type="Gene3D" id="3.40.30.10">
    <property type="entry name" value="Glutaredoxin"/>
    <property type="match status" value="1"/>
</dbReference>
<keyword evidence="2" id="KW-0049">Antioxidant</keyword>
<keyword evidence="1 8" id="KW-0575">Peroxidase</keyword>
<feature type="domain" description="Alkyl hydroperoxide reductase subunit C/ Thiol specific antioxidant" evidence="7">
    <location>
        <begin position="20"/>
        <end position="133"/>
    </location>
</feature>
<evidence type="ECO:0000256" key="4">
    <source>
        <dbReference type="ARBA" id="ARBA00023157"/>
    </source>
</evidence>
<feature type="compositionally biased region" description="Basic residues" evidence="6">
    <location>
        <begin position="350"/>
        <end position="359"/>
    </location>
</feature>
<dbReference type="GO" id="GO:0005737">
    <property type="term" value="C:cytoplasm"/>
    <property type="evidence" value="ECO:0007669"/>
    <property type="project" value="TreeGrafter"/>
</dbReference>
<evidence type="ECO:0000256" key="1">
    <source>
        <dbReference type="ARBA" id="ARBA00022559"/>
    </source>
</evidence>
<keyword evidence="3 8" id="KW-0560">Oxidoreductase</keyword>
<dbReference type="AlphaFoldDB" id="A0A1J1H1T6"/>
<dbReference type="Proteomes" id="UP000220797">
    <property type="component" value="Unassembled WGS sequence"/>
</dbReference>
<evidence type="ECO:0000256" key="5">
    <source>
        <dbReference type="ARBA" id="ARBA00023284"/>
    </source>
</evidence>
<feature type="compositionally biased region" description="Basic residues" evidence="6">
    <location>
        <begin position="243"/>
        <end position="257"/>
    </location>
</feature>
<dbReference type="GO" id="GO:0045454">
    <property type="term" value="P:cell redox homeostasis"/>
    <property type="evidence" value="ECO:0007669"/>
    <property type="project" value="TreeGrafter"/>
</dbReference>
<dbReference type="PANTHER" id="PTHR42801">
    <property type="entry name" value="THIOREDOXIN-DEPENDENT PEROXIDE REDUCTASE"/>
    <property type="match status" value="1"/>
</dbReference>
<feature type="compositionally biased region" description="Basic and acidic residues" evidence="6">
    <location>
        <begin position="167"/>
        <end position="186"/>
    </location>
</feature>
<dbReference type="OMA" id="SHRKFAT"/>
<evidence type="ECO:0000256" key="6">
    <source>
        <dbReference type="SAM" id="MobiDB-lite"/>
    </source>
</evidence>
<protein>
    <submittedName>
        <fullName evidence="8">Peroxiredoxin, putative</fullName>
        <ecNumber evidence="8">1.11.1.15</ecNumber>
    </submittedName>
</protein>
<dbReference type="EC" id="1.11.1.15" evidence="8"/>
<dbReference type="SUPFAM" id="SSF52833">
    <property type="entry name" value="Thioredoxin-like"/>
    <property type="match status" value="1"/>
</dbReference>
<feature type="compositionally biased region" description="Basic and acidic residues" evidence="6">
    <location>
        <begin position="258"/>
        <end position="312"/>
    </location>
</feature>
<name>A0A1J1H1T6_PLAGA</name>
<dbReference type="InterPro" id="IPR050924">
    <property type="entry name" value="Peroxiredoxin_BCP/PrxQ"/>
</dbReference>
<evidence type="ECO:0000256" key="2">
    <source>
        <dbReference type="ARBA" id="ARBA00022862"/>
    </source>
</evidence>
<comment type="caution">
    <text evidence="8">The sequence shown here is derived from an EMBL/GenBank/DDBJ whole genome shotgun (WGS) entry which is preliminary data.</text>
</comment>
<evidence type="ECO:0000313" key="8">
    <source>
        <dbReference type="EMBL" id="CRG97286.1"/>
    </source>
</evidence>
<evidence type="ECO:0000313" key="9">
    <source>
        <dbReference type="Proteomes" id="UP000220797"/>
    </source>
</evidence>
<reference evidence="8" key="1">
    <citation type="submission" date="2015-04" db="EMBL/GenBank/DDBJ databases">
        <authorList>
            <consortium name="Pathogen Informatics"/>
        </authorList>
    </citation>
    <scope>NUCLEOTIDE SEQUENCE [LARGE SCALE GENOMIC DNA]</scope>
    <source>
        <strain evidence="8">8A</strain>
    </source>
</reference>
<feature type="compositionally biased region" description="Basic and acidic residues" evidence="6">
    <location>
        <begin position="206"/>
        <end position="228"/>
    </location>
</feature>
<dbReference type="PANTHER" id="PTHR42801:SF23">
    <property type="entry name" value="PEROXIREDOXIN DOT5"/>
    <property type="match status" value="1"/>
</dbReference>
<accession>A0A1J1H1T6</accession>
<evidence type="ECO:0000259" key="7">
    <source>
        <dbReference type="Pfam" id="PF00578"/>
    </source>
</evidence>
<sequence length="359" mass="41982">MDQIKENKTIADSILKIDLLNEKNEKTNLYNEIKKNKDKNGMVIFIYPKANTPGCTKQAQLFKENFEKIVKNKYYVYGLSADSPKAQSKWKQKLNLQYDLLCDEEKKLLKEFGCLKGNSIIRSHLILRNDFNLSYFKKGVSPTSSADDTLNFLLKGEENGNTYSNENGEKKKSLPKINENEKEKNKKSVKVKKNKNGINKAANIGKKNEIKKNKNSLKELNNKEEHKKELKKKGKNKGENKGEKKKVKNKEVKKKLNTKMEDKNKKINRQEKKNFKIKNESKKQMNSKDESKKKIKNKEQKKELNIKGENKKELKKKVEKKKMEKKKDEIKKNSKIKDSNKNKSEIKNEKKVKKVLKKK</sequence>
<dbReference type="EMBL" id="CVMV01000096">
    <property type="protein sequence ID" value="CRG97286.1"/>
    <property type="molecule type" value="Genomic_DNA"/>
</dbReference>
<dbReference type="CDD" id="cd03017">
    <property type="entry name" value="PRX_BCP"/>
    <property type="match status" value="1"/>
</dbReference>
<gene>
    <name evidence="8" type="primary">nPrx</name>
    <name evidence="8" type="ORF">PGAL8A_00486500</name>
</gene>
<dbReference type="Pfam" id="PF00578">
    <property type="entry name" value="AhpC-TSA"/>
    <property type="match status" value="1"/>
</dbReference>
<keyword evidence="9" id="KW-1185">Reference proteome</keyword>
<dbReference type="GO" id="GO:0008379">
    <property type="term" value="F:thioredoxin peroxidase activity"/>
    <property type="evidence" value="ECO:0007669"/>
    <property type="project" value="TreeGrafter"/>
</dbReference>
<feature type="region of interest" description="Disordered" evidence="6">
    <location>
        <begin position="157"/>
        <end position="359"/>
    </location>
</feature>
<proteinExistence type="predicted"/>
<evidence type="ECO:0000256" key="3">
    <source>
        <dbReference type="ARBA" id="ARBA00023002"/>
    </source>
</evidence>
<dbReference type="GO" id="GO:0034599">
    <property type="term" value="P:cellular response to oxidative stress"/>
    <property type="evidence" value="ECO:0007669"/>
    <property type="project" value="TreeGrafter"/>
</dbReference>
<organism evidence="8 9">
    <name type="scientific">Plasmodium gallinaceum</name>
    <dbReference type="NCBI Taxonomy" id="5849"/>
    <lineage>
        <taxon>Eukaryota</taxon>
        <taxon>Sar</taxon>
        <taxon>Alveolata</taxon>
        <taxon>Apicomplexa</taxon>
        <taxon>Aconoidasida</taxon>
        <taxon>Haemosporida</taxon>
        <taxon>Plasmodiidae</taxon>
        <taxon>Plasmodium</taxon>
        <taxon>Plasmodium (Haemamoeba)</taxon>
    </lineage>
</organism>